<name>A0A3M0IXQ5_HIRRU</name>
<gene>
    <name evidence="8" type="ORF">DUI87_30235</name>
</gene>
<dbReference type="InterPro" id="IPR013083">
    <property type="entry name" value="Znf_RING/FYVE/PHD"/>
</dbReference>
<evidence type="ECO:0000256" key="4">
    <source>
        <dbReference type="PROSITE-ProRule" id="PRU00175"/>
    </source>
</evidence>
<dbReference type="GO" id="GO:0008270">
    <property type="term" value="F:zinc ion binding"/>
    <property type="evidence" value="ECO:0007669"/>
    <property type="project" value="UniProtKB-KW"/>
</dbReference>
<keyword evidence="2 4" id="KW-0863">Zinc-finger</keyword>
<dbReference type="InterPro" id="IPR051435">
    <property type="entry name" value="RING_finger_E3_ubiq-ligases"/>
</dbReference>
<evidence type="ECO:0000256" key="2">
    <source>
        <dbReference type="ARBA" id="ARBA00022771"/>
    </source>
</evidence>
<keyword evidence="6" id="KW-1133">Transmembrane helix</keyword>
<evidence type="ECO:0000313" key="9">
    <source>
        <dbReference type="Proteomes" id="UP000269221"/>
    </source>
</evidence>
<dbReference type="PANTHER" id="PTHR22791:SF14">
    <property type="entry name" value="RING FINGER PROTEIN 227"/>
    <property type="match status" value="1"/>
</dbReference>
<dbReference type="EMBL" id="QRBI01000209">
    <property type="protein sequence ID" value="RMB93537.1"/>
    <property type="molecule type" value="Genomic_DNA"/>
</dbReference>
<dbReference type="PANTHER" id="PTHR22791">
    <property type="entry name" value="RING-TYPE DOMAIN-CONTAINING PROTEIN"/>
    <property type="match status" value="1"/>
</dbReference>
<sequence>MAAGPEPGRECGICYEAYWGAGGGPQQLPCRHSLCQRCLRRLVCRAASVAFVSCPFCRMVTLLPELAPAATPGPGTPRGEREQQQNGGGAPPDPGQGSSRSVAALCSSHAPVFAVSGSVSPCGLRRGSEAPHAFVLGLLGRGLLLDTQPPLASMENLRLGFAAGILVLIVSTFFLLVFLK</sequence>
<dbReference type="AlphaFoldDB" id="A0A3M0IXQ5"/>
<keyword evidence="1" id="KW-0479">Metal-binding</keyword>
<dbReference type="PROSITE" id="PS00518">
    <property type="entry name" value="ZF_RING_1"/>
    <property type="match status" value="1"/>
</dbReference>
<evidence type="ECO:0000256" key="5">
    <source>
        <dbReference type="SAM" id="MobiDB-lite"/>
    </source>
</evidence>
<dbReference type="STRING" id="333673.A0A3M0IXQ5"/>
<dbReference type="SMART" id="SM00184">
    <property type="entry name" value="RING"/>
    <property type="match status" value="1"/>
</dbReference>
<keyword evidence="6" id="KW-0812">Transmembrane</keyword>
<keyword evidence="9" id="KW-1185">Reference proteome</keyword>
<dbReference type="PROSITE" id="PS50089">
    <property type="entry name" value="ZF_RING_2"/>
    <property type="match status" value="1"/>
</dbReference>
<dbReference type="InterPro" id="IPR017907">
    <property type="entry name" value="Znf_RING_CS"/>
</dbReference>
<dbReference type="Proteomes" id="UP000269221">
    <property type="component" value="Unassembled WGS sequence"/>
</dbReference>
<evidence type="ECO:0000256" key="6">
    <source>
        <dbReference type="SAM" id="Phobius"/>
    </source>
</evidence>
<dbReference type="InterPro" id="IPR001841">
    <property type="entry name" value="Znf_RING"/>
</dbReference>
<dbReference type="Gene3D" id="3.30.40.10">
    <property type="entry name" value="Zinc/RING finger domain, C3HC4 (zinc finger)"/>
    <property type="match status" value="1"/>
</dbReference>
<protein>
    <recommendedName>
        <fullName evidence="7">RING-type domain-containing protein</fullName>
    </recommendedName>
</protein>
<comment type="caution">
    <text evidence="8">The sequence shown here is derived from an EMBL/GenBank/DDBJ whole genome shotgun (WGS) entry which is preliminary data.</text>
</comment>
<organism evidence="8 9">
    <name type="scientific">Hirundo rustica rustica</name>
    <dbReference type="NCBI Taxonomy" id="333673"/>
    <lineage>
        <taxon>Eukaryota</taxon>
        <taxon>Metazoa</taxon>
        <taxon>Chordata</taxon>
        <taxon>Craniata</taxon>
        <taxon>Vertebrata</taxon>
        <taxon>Euteleostomi</taxon>
        <taxon>Archelosauria</taxon>
        <taxon>Archosauria</taxon>
        <taxon>Dinosauria</taxon>
        <taxon>Saurischia</taxon>
        <taxon>Theropoda</taxon>
        <taxon>Coelurosauria</taxon>
        <taxon>Aves</taxon>
        <taxon>Neognathae</taxon>
        <taxon>Neoaves</taxon>
        <taxon>Telluraves</taxon>
        <taxon>Australaves</taxon>
        <taxon>Passeriformes</taxon>
        <taxon>Sylvioidea</taxon>
        <taxon>Hirundinidae</taxon>
        <taxon>Hirundo</taxon>
    </lineage>
</organism>
<dbReference type="OrthoDB" id="252722at2759"/>
<feature type="domain" description="RING-type" evidence="7">
    <location>
        <begin position="11"/>
        <end position="58"/>
    </location>
</feature>
<reference evidence="8 9" key="1">
    <citation type="submission" date="2018-07" db="EMBL/GenBank/DDBJ databases">
        <title>A high quality draft genome assembly of the barn swallow (H. rustica rustica).</title>
        <authorList>
            <person name="Formenti G."/>
            <person name="Chiara M."/>
            <person name="Poveda L."/>
            <person name="Francoijs K.-J."/>
            <person name="Bonisoli-Alquati A."/>
            <person name="Canova L."/>
            <person name="Gianfranceschi L."/>
            <person name="Horner D.S."/>
            <person name="Saino N."/>
        </authorList>
    </citation>
    <scope>NUCLEOTIDE SEQUENCE [LARGE SCALE GENOMIC DNA]</scope>
    <source>
        <strain evidence="8">Chelidonia</strain>
        <tissue evidence="8">Blood</tissue>
    </source>
</reference>
<evidence type="ECO:0000256" key="1">
    <source>
        <dbReference type="ARBA" id="ARBA00022723"/>
    </source>
</evidence>
<dbReference type="Pfam" id="PF13639">
    <property type="entry name" value="zf-RING_2"/>
    <property type="match status" value="1"/>
</dbReference>
<dbReference type="SUPFAM" id="SSF57850">
    <property type="entry name" value="RING/U-box"/>
    <property type="match status" value="1"/>
</dbReference>
<feature type="transmembrane region" description="Helical" evidence="6">
    <location>
        <begin position="159"/>
        <end position="179"/>
    </location>
</feature>
<evidence type="ECO:0000313" key="8">
    <source>
        <dbReference type="EMBL" id="RMB93537.1"/>
    </source>
</evidence>
<evidence type="ECO:0000256" key="3">
    <source>
        <dbReference type="ARBA" id="ARBA00022833"/>
    </source>
</evidence>
<feature type="region of interest" description="Disordered" evidence="5">
    <location>
        <begin position="69"/>
        <end position="101"/>
    </location>
</feature>
<keyword evidence="6" id="KW-0472">Membrane</keyword>
<evidence type="ECO:0000259" key="7">
    <source>
        <dbReference type="PROSITE" id="PS50089"/>
    </source>
</evidence>
<keyword evidence="3" id="KW-0862">Zinc</keyword>
<dbReference type="GO" id="GO:0016567">
    <property type="term" value="P:protein ubiquitination"/>
    <property type="evidence" value="ECO:0007669"/>
    <property type="project" value="TreeGrafter"/>
</dbReference>
<proteinExistence type="predicted"/>
<dbReference type="GO" id="GO:0061630">
    <property type="term" value="F:ubiquitin protein ligase activity"/>
    <property type="evidence" value="ECO:0007669"/>
    <property type="project" value="TreeGrafter"/>
</dbReference>
<accession>A0A3M0IXQ5</accession>